<name>A0ABW4ZK44_9SPHI</name>
<gene>
    <name evidence="3" type="ORF">ACFSJU_07530</name>
</gene>
<accession>A0ABW4ZK44</accession>
<comment type="caution">
    <text evidence="3">The sequence shown here is derived from an EMBL/GenBank/DDBJ whole genome shotgun (WGS) entry which is preliminary data.</text>
</comment>
<evidence type="ECO:0000313" key="3">
    <source>
        <dbReference type="EMBL" id="MFD2162239.1"/>
    </source>
</evidence>
<organism evidence="3 4">
    <name type="scientific">Paradesertivirga mongoliensis</name>
    <dbReference type="NCBI Taxonomy" id="2100740"/>
    <lineage>
        <taxon>Bacteria</taxon>
        <taxon>Pseudomonadati</taxon>
        <taxon>Bacteroidota</taxon>
        <taxon>Sphingobacteriia</taxon>
        <taxon>Sphingobacteriales</taxon>
        <taxon>Sphingobacteriaceae</taxon>
        <taxon>Paradesertivirga</taxon>
    </lineage>
</organism>
<dbReference type="RefSeq" id="WP_255904012.1">
    <property type="nucleotide sequence ID" value="NZ_JAFMZO010000003.1"/>
</dbReference>
<feature type="transmembrane region" description="Helical" evidence="2">
    <location>
        <begin position="714"/>
        <end position="735"/>
    </location>
</feature>
<keyword evidence="4" id="KW-1185">Reference proteome</keyword>
<dbReference type="EMBL" id="JBHUHZ010000001">
    <property type="protein sequence ID" value="MFD2162239.1"/>
    <property type="molecule type" value="Genomic_DNA"/>
</dbReference>
<keyword evidence="1" id="KW-0175">Coiled coil</keyword>
<feature type="coiled-coil region" evidence="1">
    <location>
        <begin position="544"/>
        <end position="606"/>
    </location>
</feature>
<keyword evidence="2" id="KW-1133">Transmembrane helix</keyword>
<keyword evidence="2" id="KW-0472">Membrane</keyword>
<feature type="transmembrane region" description="Helical" evidence="2">
    <location>
        <begin position="670"/>
        <end position="694"/>
    </location>
</feature>
<proteinExistence type="predicted"/>
<evidence type="ECO:0000256" key="2">
    <source>
        <dbReference type="SAM" id="Phobius"/>
    </source>
</evidence>
<keyword evidence="2" id="KW-0812">Transmembrane</keyword>
<sequence>MKLNKIIRSLDLAKSDARDKTIDCIIEYILYSVKENIDVRALKEYINLEFSIELHEEELQSSLVTLVDFNFVKVENKKYSLTLEREAEIRKIDRGNDAARLHRFEQFRTQICGYSSRKLNEIEIEQLWNILTEYIYECFLLQGKSALNFFKPKVDGSSDEDADLISLLKKYCEKLTDRELSTSFKRYIEDFANVISVETLDYLISLSSKAEAFFALGLSKEEYDLIYQDITFDWTVLVDTNFLYSILNLHSHTEYNIAKALIEVGTQLNISFKYLPQTLKELQTKSKDFESVIPSNLSYSQINALVKSDKLDSFAQRYFEKKLEDMDNTPHPSEVISHAQNNLKTRKLEIFRSSFEQLSSSEEYLRIQESKYSQHLAYLDDLRQEKGLKIKGVKDINQISHDIFLREAILFLRSSRINSIADVKYFGVTEDKTLLKFDSFETLKKGVGVSIPAFFSPSILLRKVLKYSPVVTEDYRRAFVSTISTPALVSNTVSSKIAIRSVKYFHNMGISDEKMILNCLKDELFLNKFKDLETKQEELAEFVESEIQRQYVYLEEEYKAAQEELNRQSSTLTELSGDLSETNYQNKKLENQLRDLSGSIQLYEKTLRKMKVQKPSARISNVQLSLDDEVKVKEEENEVTILKIENSNLTGRLNAIESSRKLKAWKNKSLWLLIPIVIIVLQVPLIFFWQASSWNYIAGVLKFANELAPIEQDFFKGIATFAFTLLVIFPARIIIQRFFNKEKQSQYLNAFE</sequence>
<dbReference type="Proteomes" id="UP001597387">
    <property type="component" value="Unassembled WGS sequence"/>
</dbReference>
<protein>
    <submittedName>
        <fullName evidence="3">Uncharacterized protein</fullName>
    </submittedName>
</protein>
<evidence type="ECO:0000313" key="4">
    <source>
        <dbReference type="Proteomes" id="UP001597387"/>
    </source>
</evidence>
<reference evidence="4" key="1">
    <citation type="journal article" date="2019" name="Int. J. Syst. Evol. Microbiol.">
        <title>The Global Catalogue of Microorganisms (GCM) 10K type strain sequencing project: providing services to taxonomists for standard genome sequencing and annotation.</title>
        <authorList>
            <consortium name="The Broad Institute Genomics Platform"/>
            <consortium name="The Broad Institute Genome Sequencing Center for Infectious Disease"/>
            <person name="Wu L."/>
            <person name="Ma J."/>
        </authorList>
    </citation>
    <scope>NUCLEOTIDE SEQUENCE [LARGE SCALE GENOMIC DNA]</scope>
    <source>
        <strain evidence="4">KCTC 42217</strain>
    </source>
</reference>
<evidence type="ECO:0000256" key="1">
    <source>
        <dbReference type="SAM" id="Coils"/>
    </source>
</evidence>